<keyword evidence="4" id="KW-1185">Reference proteome</keyword>
<dbReference type="Proteomes" id="UP000708208">
    <property type="component" value="Unassembled WGS sequence"/>
</dbReference>
<sequence length="652" mass="75362">MNRLGSHISLTFVTWFAVILGGQTTINRNGEGSFQKYLPIPNSSYYGASGNSVVSVDKIKSLLQTLPLNTLKEIKAVANKDAELGRRYILKMLPKDYDNISEGTSTSSILKLKSTFIDTLLKDLNRKKQSSFWNVENSTPKASSQTSSPILLENFEVFQIPSELFMKSLTTTTEKPEKYLVFDQILPPHGSKTSATATTPLPLNTLSHVIQSHQLLNGDVKIDKTAIVPNNYVGNQQGYESNNWGEFSKVTPNQQQHYTIHVPPNQNPTPSFQQIFSQQTVNTDVGNSQNPQWNQAWNQNQQNPWPNNPSSTVGYQNVGFPEFSNPGQNTNSPPYIQQQQFQQPYQQPSQQFQQTNQPFQQTNQPFQQTNPPFQQTNPPFQQTNQPFQQTNQQFQQTNPPFQQTNQPYQQTNQPFQQPNQPIQWPQYYPPQNNYFSSNQYPHYPTMENQGGWPQSPGWFPQQYSENNNYNGWPGQAESEEGSKEKKHGFFHSIQKAIFGDKHKDKHNGKGKYMKENGWKYSNDEMNKWKHKDEEKDKWKLFKFFEDKGKDKGKHKGKGKGTKQEYSYGWDTPDNENTEASDTYTDTYNHYSEQAEDWWDKFHSHYDKAKSKFHEHFEKKKAEKNKKKSGHHAYTVSQKLLDCCYYCHLSLAL</sequence>
<feature type="compositionally biased region" description="Low complexity" evidence="1">
    <location>
        <begin position="287"/>
        <end position="311"/>
    </location>
</feature>
<comment type="caution">
    <text evidence="3">The sequence shown here is derived from an EMBL/GenBank/DDBJ whole genome shotgun (WGS) entry which is preliminary data.</text>
</comment>
<evidence type="ECO:0000313" key="4">
    <source>
        <dbReference type="Proteomes" id="UP000708208"/>
    </source>
</evidence>
<evidence type="ECO:0000313" key="3">
    <source>
        <dbReference type="EMBL" id="CAG7722939.1"/>
    </source>
</evidence>
<feature type="compositionally biased region" description="Low complexity" evidence="1">
    <location>
        <begin position="333"/>
        <end position="376"/>
    </location>
</feature>
<proteinExistence type="predicted"/>
<feature type="signal peptide" evidence="2">
    <location>
        <begin position="1"/>
        <end position="21"/>
    </location>
</feature>
<name>A0A8J2JNB8_9HEXA</name>
<feature type="chain" id="PRO_5035169517" evidence="2">
    <location>
        <begin position="22"/>
        <end position="652"/>
    </location>
</feature>
<evidence type="ECO:0000256" key="1">
    <source>
        <dbReference type="SAM" id="MobiDB-lite"/>
    </source>
</evidence>
<evidence type="ECO:0000256" key="2">
    <source>
        <dbReference type="SAM" id="SignalP"/>
    </source>
</evidence>
<feature type="region of interest" description="Disordered" evidence="1">
    <location>
        <begin position="283"/>
        <end position="376"/>
    </location>
</feature>
<gene>
    <name evidence="3" type="ORF">AFUS01_LOCUS12048</name>
</gene>
<feature type="region of interest" description="Disordered" evidence="1">
    <location>
        <begin position="549"/>
        <end position="571"/>
    </location>
</feature>
<feature type="compositionally biased region" description="Basic residues" evidence="1">
    <location>
        <begin position="550"/>
        <end position="560"/>
    </location>
</feature>
<accession>A0A8J2JNB8</accession>
<reference evidence="3" key="1">
    <citation type="submission" date="2021-06" db="EMBL/GenBank/DDBJ databases">
        <authorList>
            <person name="Hodson N. C."/>
            <person name="Mongue J. A."/>
            <person name="Jaron S. K."/>
        </authorList>
    </citation>
    <scope>NUCLEOTIDE SEQUENCE</scope>
</reference>
<dbReference type="EMBL" id="CAJVCH010093841">
    <property type="protein sequence ID" value="CAG7722939.1"/>
    <property type="molecule type" value="Genomic_DNA"/>
</dbReference>
<protein>
    <submittedName>
        <fullName evidence="3">Uncharacterized protein</fullName>
    </submittedName>
</protein>
<dbReference type="AlphaFoldDB" id="A0A8J2JNB8"/>
<feature type="non-terminal residue" evidence="3">
    <location>
        <position position="1"/>
    </location>
</feature>
<keyword evidence="2" id="KW-0732">Signal</keyword>
<organism evidence="3 4">
    <name type="scientific">Allacma fusca</name>
    <dbReference type="NCBI Taxonomy" id="39272"/>
    <lineage>
        <taxon>Eukaryota</taxon>
        <taxon>Metazoa</taxon>
        <taxon>Ecdysozoa</taxon>
        <taxon>Arthropoda</taxon>
        <taxon>Hexapoda</taxon>
        <taxon>Collembola</taxon>
        <taxon>Symphypleona</taxon>
        <taxon>Sminthuridae</taxon>
        <taxon>Allacma</taxon>
    </lineage>
</organism>